<dbReference type="AlphaFoldDB" id="Z9JK31"/>
<dbReference type="InterPro" id="IPR013825">
    <property type="entry name" value="Topo_IA_cen_sub2"/>
</dbReference>
<dbReference type="KEGG" id="xtw:AB672_01205"/>
<reference evidence="1 2" key="1">
    <citation type="journal article" date="2014" name="Genome Announc.">
        <title>Draft Genome Sequence of Xylella fastidiosa Pear Leaf Scorch Strain in Taiwan.</title>
        <authorList>
            <person name="Su C.C."/>
            <person name="Deng W.L."/>
            <person name="Jan F.J."/>
            <person name="Chang C.J."/>
            <person name="Huang H."/>
            <person name="Chen J."/>
        </authorList>
    </citation>
    <scope>NUCLEOTIDE SEQUENCE [LARGE SCALE GENOMIC DNA]</scope>
    <source>
        <strain evidence="1 2">PLS229</strain>
    </source>
</reference>
<evidence type="ECO:0000313" key="2">
    <source>
        <dbReference type="Proteomes" id="UP000020406"/>
    </source>
</evidence>
<comment type="caution">
    <text evidence="1">The sequence shown here is derived from an EMBL/GenBank/DDBJ whole genome shotgun (WGS) entry which is preliminary data.</text>
</comment>
<organism evidence="1 2">
    <name type="scientific">Xylella taiwanensis</name>
    <dbReference type="NCBI Taxonomy" id="1444770"/>
    <lineage>
        <taxon>Bacteria</taxon>
        <taxon>Pseudomonadati</taxon>
        <taxon>Pseudomonadota</taxon>
        <taxon>Gammaproteobacteria</taxon>
        <taxon>Lysobacterales</taxon>
        <taxon>Lysobacteraceae</taxon>
        <taxon>Xylella</taxon>
    </lineage>
</organism>
<dbReference type="Gene3D" id="2.70.20.10">
    <property type="entry name" value="Topoisomerase I, domain 3"/>
    <property type="match status" value="1"/>
</dbReference>
<dbReference type="Gene3D" id="1.10.290.10">
    <property type="entry name" value="Topoisomerase I, domain 4"/>
    <property type="match status" value="1"/>
</dbReference>
<dbReference type="Proteomes" id="UP000020406">
    <property type="component" value="Unassembled WGS sequence"/>
</dbReference>
<dbReference type="RefSeq" id="WP_038271106.1">
    <property type="nucleotide sequence ID" value="NZ_CP087676.1"/>
</dbReference>
<dbReference type="InterPro" id="IPR013826">
    <property type="entry name" value="Topo_IA_cen_sub3"/>
</dbReference>
<proteinExistence type="predicted"/>
<dbReference type="STRING" id="1444770.AF72_06400"/>
<gene>
    <name evidence="1" type="ORF">AF72_06400</name>
</gene>
<protein>
    <submittedName>
        <fullName evidence="1">Uncharacterized protein</fullName>
    </submittedName>
</protein>
<evidence type="ECO:0000313" key="1">
    <source>
        <dbReference type="EMBL" id="EWS78353.1"/>
    </source>
</evidence>
<name>Z9JK31_9GAMM</name>
<dbReference type="PATRIC" id="fig|1444770.3.peg.1528"/>
<accession>Z9JK31</accession>
<dbReference type="EMBL" id="JDSQ01000008">
    <property type="protein sequence ID" value="EWS78353.1"/>
    <property type="molecule type" value="Genomic_DNA"/>
</dbReference>
<sequence length="70" mass="7368">MIFGKICRTSAQTVLSGGLASTSKPYVLYRLIWQRSVASSLADAKCNVNTVMLGAANGAQTFELNKVGAS</sequence>